<dbReference type="PaxDb" id="2903-EOD25719"/>
<accession>A0A0D3JQD4</accession>
<sequence length="962" mass="99785">MGPLLQIVADHVVQGRVVFPGAGYMEMARAAAVALSSGATSATLSRVFFLQPLVLEGDLSTLAVSIEISAAEERFDVTTEDLEAGTKTSHCAGGATALSEAMPCFSHAALRASCTQPVDTAVLYAGFRSVGLEYGPLYRTLTSARVSRGAGVAVGQLRRRSRKEGTSVHPADLDGSLHLTALLAEATAAGEIRLPFSVGEAALTDVSGSPWPVAERQGAGKAGVWIGAKDAKAARDSPGARLTNFETRALKAAMRAAPVRRLTHLYVTSWQAATVPPAESARAALVMCASAPAVPASCSGVAQAAAPSASIGSIVYAVGLSTGAKASDSLAGLAAAVDVVRMQVIARSLCPVWMVSAGALAARSAGTGASSQAGLMGLTRQARSEAPQSCLPLLDMDVLRPGVTELAAGSNLAGKLGLGFSGASEPEVAFDDMIQRVPRLAEAAGSLGGPIKLYFDARGAVSNLRVVPQAVDDSEPVPGEVKLHVGAVGLNFRDVLNVLGVYPGDPGPPGGDCAAHIAAEGPGSSHIKVGDAVLGHGLAALASVSRSDARLVASITESLSFEQACTLPTTWMTVHISLLAARPAAGHGVLLHAGAGGVGLTAQEYCHLIRSSPSASVGRPYKHFYLARMGLAGRTVSSRDSGAFAVGASRLLGSCRLRFSLNSLSADFIACTFALLRQDGWLCEIGKRAVWSCERLESASLSRYVAIALDSTIEQMPVWVRDTLQLLSRRADAIVLHGLPLQTFELERSVLAAFRTLQGGTNTGKVVVRIPRTAPTPPRGAHLLSGGTGGLGLVTGRWLGEAGAESVVLAARGGKVAAADGETLKKESEDGEGTNVAEVDYNIDFDTAVDDRAKLDDALRADLARSLGVDPTKIKIKSVSSQRVKQLDPLVQEHQVLYAEQPQRCRAGCGNLCYSFCPGCAQDEGGGPAAGFYCCGKERNCLAKQHCKRCCVRPSINRSCTY</sequence>
<dbReference type="InterPro" id="IPR049551">
    <property type="entry name" value="PKS_DH_C"/>
</dbReference>
<feature type="active site" description="Proton donor; for dehydratase activity" evidence="3">
    <location>
        <position position="174"/>
    </location>
</feature>
<dbReference type="InterPro" id="IPR011032">
    <property type="entry name" value="GroES-like_sf"/>
</dbReference>
<evidence type="ECO:0000259" key="4">
    <source>
        <dbReference type="PROSITE" id="PS52019"/>
    </source>
</evidence>
<feature type="active site" description="Proton acceptor; for dehydratase activity" evidence="3">
    <location>
        <position position="11"/>
    </location>
</feature>
<keyword evidence="6" id="KW-1185">Reference proteome</keyword>
<evidence type="ECO:0000256" key="3">
    <source>
        <dbReference type="PROSITE-ProRule" id="PRU01363"/>
    </source>
</evidence>
<dbReference type="STRING" id="2903.R1EXW8"/>
<dbReference type="InterPro" id="IPR050091">
    <property type="entry name" value="PKS_NRPS_Biosynth_Enz"/>
</dbReference>
<reference evidence="5" key="2">
    <citation type="submission" date="2024-10" db="UniProtKB">
        <authorList>
            <consortium name="EnsemblProtists"/>
        </authorList>
    </citation>
    <scope>IDENTIFICATION</scope>
</reference>
<evidence type="ECO:0000313" key="5">
    <source>
        <dbReference type="EnsemblProtists" id="EOD25719"/>
    </source>
</evidence>
<dbReference type="GO" id="GO:0006633">
    <property type="term" value="P:fatty acid biosynthetic process"/>
    <property type="evidence" value="ECO:0007669"/>
    <property type="project" value="TreeGrafter"/>
</dbReference>
<dbReference type="GO" id="GO:0004312">
    <property type="term" value="F:fatty acid synthase activity"/>
    <property type="evidence" value="ECO:0007669"/>
    <property type="project" value="TreeGrafter"/>
</dbReference>
<dbReference type="Pfam" id="PF21089">
    <property type="entry name" value="PKS_DH_N"/>
    <property type="match status" value="1"/>
</dbReference>
<dbReference type="SMART" id="SM00829">
    <property type="entry name" value="PKS_ER"/>
    <property type="match status" value="1"/>
</dbReference>
<dbReference type="SMART" id="SM00826">
    <property type="entry name" value="PKS_DH"/>
    <property type="match status" value="1"/>
</dbReference>
<keyword evidence="2" id="KW-0597">Phosphoprotein</keyword>
<dbReference type="CDD" id="cd05195">
    <property type="entry name" value="enoyl_red"/>
    <property type="match status" value="1"/>
</dbReference>
<dbReference type="eggNOG" id="KOG1202">
    <property type="taxonomic scope" value="Eukaryota"/>
</dbReference>
<dbReference type="AlphaFoldDB" id="A0A0D3JQD4"/>
<name>A0A0D3JQD4_EMIH1</name>
<feature type="region of interest" description="C-terminal hotdog fold" evidence="3">
    <location>
        <begin position="115"/>
        <end position="259"/>
    </location>
</feature>
<organism evidence="5 6">
    <name type="scientific">Emiliania huxleyi (strain CCMP1516)</name>
    <dbReference type="NCBI Taxonomy" id="280463"/>
    <lineage>
        <taxon>Eukaryota</taxon>
        <taxon>Haptista</taxon>
        <taxon>Haptophyta</taxon>
        <taxon>Prymnesiophyceae</taxon>
        <taxon>Isochrysidales</taxon>
        <taxon>Noelaerhabdaceae</taxon>
        <taxon>Emiliania</taxon>
    </lineage>
</organism>
<dbReference type="PROSITE" id="PS52019">
    <property type="entry name" value="PKS_MFAS_DH"/>
    <property type="match status" value="1"/>
</dbReference>
<dbReference type="Proteomes" id="UP000013827">
    <property type="component" value="Unassembled WGS sequence"/>
</dbReference>
<dbReference type="SUPFAM" id="SSF51735">
    <property type="entry name" value="NAD(P)-binding Rossmann-fold domains"/>
    <property type="match status" value="2"/>
</dbReference>
<dbReference type="Gene3D" id="3.90.180.10">
    <property type="entry name" value="Medium-chain alcohol dehydrogenases, catalytic domain"/>
    <property type="match status" value="1"/>
</dbReference>
<reference evidence="6" key="1">
    <citation type="journal article" date="2013" name="Nature">
        <title>Pan genome of the phytoplankton Emiliania underpins its global distribution.</title>
        <authorList>
            <person name="Read B.A."/>
            <person name="Kegel J."/>
            <person name="Klute M.J."/>
            <person name="Kuo A."/>
            <person name="Lefebvre S.C."/>
            <person name="Maumus F."/>
            <person name="Mayer C."/>
            <person name="Miller J."/>
            <person name="Monier A."/>
            <person name="Salamov A."/>
            <person name="Young J."/>
            <person name="Aguilar M."/>
            <person name="Claverie J.M."/>
            <person name="Frickenhaus S."/>
            <person name="Gonzalez K."/>
            <person name="Herman E.K."/>
            <person name="Lin Y.C."/>
            <person name="Napier J."/>
            <person name="Ogata H."/>
            <person name="Sarno A.F."/>
            <person name="Shmutz J."/>
            <person name="Schroeder D."/>
            <person name="de Vargas C."/>
            <person name="Verret F."/>
            <person name="von Dassow P."/>
            <person name="Valentin K."/>
            <person name="Van de Peer Y."/>
            <person name="Wheeler G."/>
            <person name="Dacks J.B."/>
            <person name="Delwiche C.F."/>
            <person name="Dyhrman S.T."/>
            <person name="Glockner G."/>
            <person name="John U."/>
            <person name="Richards T."/>
            <person name="Worden A.Z."/>
            <person name="Zhang X."/>
            <person name="Grigoriev I.V."/>
            <person name="Allen A.E."/>
            <person name="Bidle K."/>
            <person name="Borodovsky M."/>
            <person name="Bowler C."/>
            <person name="Brownlee C."/>
            <person name="Cock J.M."/>
            <person name="Elias M."/>
            <person name="Gladyshev V.N."/>
            <person name="Groth M."/>
            <person name="Guda C."/>
            <person name="Hadaegh A."/>
            <person name="Iglesias-Rodriguez M.D."/>
            <person name="Jenkins J."/>
            <person name="Jones B.M."/>
            <person name="Lawson T."/>
            <person name="Leese F."/>
            <person name="Lindquist E."/>
            <person name="Lobanov A."/>
            <person name="Lomsadze A."/>
            <person name="Malik S.B."/>
            <person name="Marsh M.E."/>
            <person name="Mackinder L."/>
            <person name="Mock T."/>
            <person name="Mueller-Roeber B."/>
            <person name="Pagarete A."/>
            <person name="Parker M."/>
            <person name="Probert I."/>
            <person name="Quesneville H."/>
            <person name="Raines C."/>
            <person name="Rensing S.A."/>
            <person name="Riano-Pachon D.M."/>
            <person name="Richier S."/>
            <person name="Rokitta S."/>
            <person name="Shiraiwa Y."/>
            <person name="Soanes D.M."/>
            <person name="van der Giezen M."/>
            <person name="Wahlund T.M."/>
            <person name="Williams B."/>
            <person name="Wilson W."/>
            <person name="Wolfe G."/>
            <person name="Wurch L.L."/>
        </authorList>
    </citation>
    <scope>NUCLEOTIDE SEQUENCE</scope>
</reference>
<dbReference type="RefSeq" id="XP_005778148.1">
    <property type="nucleotide sequence ID" value="XM_005778091.1"/>
</dbReference>
<dbReference type="KEGG" id="ehx:EMIHUDRAFT_205807"/>
<dbReference type="InterPro" id="IPR042104">
    <property type="entry name" value="PKS_dehydratase_sf"/>
</dbReference>
<dbReference type="InterPro" id="IPR013154">
    <property type="entry name" value="ADH-like_N"/>
</dbReference>
<dbReference type="Gene3D" id="3.40.50.720">
    <property type="entry name" value="NAD(P)-binding Rossmann-like Domain"/>
    <property type="match status" value="2"/>
</dbReference>
<dbReference type="InterPro" id="IPR020843">
    <property type="entry name" value="ER"/>
</dbReference>
<evidence type="ECO:0000256" key="2">
    <source>
        <dbReference type="ARBA" id="ARBA00022553"/>
    </source>
</evidence>
<dbReference type="SUPFAM" id="SSF50129">
    <property type="entry name" value="GroES-like"/>
    <property type="match status" value="1"/>
</dbReference>
<dbReference type="PANTHER" id="PTHR43775:SF37">
    <property type="entry name" value="SI:DKEY-61P9.11"/>
    <property type="match status" value="1"/>
</dbReference>
<dbReference type="HOGENOM" id="CLU_307461_0_0_1"/>
<dbReference type="Pfam" id="PF08240">
    <property type="entry name" value="ADH_N"/>
    <property type="match status" value="1"/>
</dbReference>
<dbReference type="GeneID" id="17271265"/>
<evidence type="ECO:0000313" key="6">
    <source>
        <dbReference type="Proteomes" id="UP000013827"/>
    </source>
</evidence>
<keyword evidence="1" id="KW-0596">Phosphopantetheine</keyword>
<proteinExistence type="predicted"/>
<dbReference type="InterPro" id="IPR036291">
    <property type="entry name" value="NAD(P)-bd_dom_sf"/>
</dbReference>
<dbReference type="InterPro" id="IPR049552">
    <property type="entry name" value="PKS_DH_N"/>
</dbReference>
<dbReference type="Gene3D" id="3.10.129.110">
    <property type="entry name" value="Polyketide synthase dehydratase"/>
    <property type="match status" value="1"/>
</dbReference>
<feature type="region of interest" description="N-terminal hotdog fold" evidence="3">
    <location>
        <begin position="1"/>
        <end position="102"/>
    </location>
</feature>
<feature type="domain" description="PKS/mFAS DH" evidence="4">
    <location>
        <begin position="1"/>
        <end position="259"/>
    </location>
</feature>
<evidence type="ECO:0000256" key="1">
    <source>
        <dbReference type="ARBA" id="ARBA00022450"/>
    </source>
</evidence>
<dbReference type="Pfam" id="PF14765">
    <property type="entry name" value="PS-DH"/>
    <property type="match status" value="1"/>
</dbReference>
<dbReference type="InterPro" id="IPR049900">
    <property type="entry name" value="PKS_mFAS_DH"/>
</dbReference>
<dbReference type="PANTHER" id="PTHR43775">
    <property type="entry name" value="FATTY ACID SYNTHASE"/>
    <property type="match status" value="1"/>
</dbReference>
<dbReference type="GO" id="GO:0016491">
    <property type="term" value="F:oxidoreductase activity"/>
    <property type="evidence" value="ECO:0007669"/>
    <property type="project" value="InterPro"/>
</dbReference>
<dbReference type="EnsemblProtists" id="EOD25719">
    <property type="protein sequence ID" value="EOD25719"/>
    <property type="gene ID" value="EMIHUDRAFT_205807"/>
</dbReference>
<dbReference type="Pfam" id="PF08659">
    <property type="entry name" value="KR"/>
    <property type="match status" value="1"/>
</dbReference>
<dbReference type="InterPro" id="IPR020807">
    <property type="entry name" value="PKS_DH"/>
</dbReference>
<dbReference type="InterPro" id="IPR013968">
    <property type="entry name" value="PKS_KR"/>
</dbReference>
<protein>
    <recommendedName>
        <fullName evidence="4">PKS/mFAS DH domain-containing protein</fullName>
    </recommendedName>
</protein>